<reference evidence="2 3" key="1">
    <citation type="submission" date="2020-07" db="EMBL/GenBank/DDBJ databases">
        <title>Sequencing the genomes of 1000 actinobacteria strains.</title>
        <authorList>
            <person name="Klenk H.-P."/>
        </authorList>
    </citation>
    <scope>NUCLEOTIDE SEQUENCE [LARGE SCALE GENOMIC DNA]</scope>
    <source>
        <strain evidence="2 3">DSM 104001</strain>
    </source>
</reference>
<organism evidence="2 3">
    <name type="scientific">Petropleomorpha daqingensis</name>
    <dbReference type="NCBI Taxonomy" id="2026353"/>
    <lineage>
        <taxon>Bacteria</taxon>
        <taxon>Bacillati</taxon>
        <taxon>Actinomycetota</taxon>
        <taxon>Actinomycetes</taxon>
        <taxon>Geodermatophilales</taxon>
        <taxon>Geodermatophilaceae</taxon>
        <taxon>Petropleomorpha</taxon>
    </lineage>
</organism>
<keyword evidence="1" id="KW-1133">Transmembrane helix</keyword>
<name>A0A853CJ75_9ACTN</name>
<gene>
    <name evidence="2" type="ORF">GGQ55_003875</name>
</gene>
<evidence type="ECO:0000313" key="2">
    <source>
        <dbReference type="EMBL" id="NYJ07597.1"/>
    </source>
</evidence>
<feature type="transmembrane region" description="Helical" evidence="1">
    <location>
        <begin position="116"/>
        <end position="143"/>
    </location>
</feature>
<dbReference type="Proteomes" id="UP000541969">
    <property type="component" value="Unassembled WGS sequence"/>
</dbReference>
<proteinExistence type="predicted"/>
<comment type="caution">
    <text evidence="2">The sequence shown here is derived from an EMBL/GenBank/DDBJ whole genome shotgun (WGS) entry which is preliminary data.</text>
</comment>
<dbReference type="EMBL" id="JACBZT010000001">
    <property type="protein sequence ID" value="NYJ07597.1"/>
    <property type="molecule type" value="Genomic_DNA"/>
</dbReference>
<sequence length="286" mass="28761">MNALVASTRAELLRLRRWPALWVLLGVWVTLNLSFGYVFDYIAYRTGDAAGPSTTGRSQAELLAGLLPSAAPVTLTQGMPMFGGALVMIMGALAVGSGYGWGTWKTVFTQGPSRAAAFGGTLAALASFVVGLVLVSAVVDLGVSCGIAAIEGQAIDLPSAGDWLSALGTGLLVLGMWAAAGVLVGVLTRSPALGVGLGLVWALVVENLLRGVSGVLDPIAAVTDHLPGTAAGSLVGALSTAESGTGAGTPGVFDTLSGTAAIGWLAVYLAGFVVLALALVRRRDVA</sequence>
<accession>A0A853CJ75</accession>
<keyword evidence="1" id="KW-0472">Membrane</keyword>
<keyword evidence="1" id="KW-0812">Transmembrane</keyword>
<evidence type="ECO:0000313" key="3">
    <source>
        <dbReference type="Proteomes" id="UP000541969"/>
    </source>
</evidence>
<feature type="transmembrane region" description="Helical" evidence="1">
    <location>
        <begin position="261"/>
        <end position="280"/>
    </location>
</feature>
<dbReference type="RefSeq" id="WP_179719569.1">
    <property type="nucleotide sequence ID" value="NZ_JACBZT010000001.1"/>
</dbReference>
<feature type="transmembrane region" description="Helical" evidence="1">
    <location>
        <begin position="163"/>
        <end position="184"/>
    </location>
</feature>
<dbReference type="AlphaFoldDB" id="A0A853CJ75"/>
<feature type="transmembrane region" description="Helical" evidence="1">
    <location>
        <begin position="81"/>
        <end position="104"/>
    </location>
</feature>
<keyword evidence="3" id="KW-1185">Reference proteome</keyword>
<feature type="transmembrane region" description="Helical" evidence="1">
    <location>
        <begin position="191"/>
        <end position="209"/>
    </location>
</feature>
<evidence type="ECO:0000256" key="1">
    <source>
        <dbReference type="SAM" id="Phobius"/>
    </source>
</evidence>
<feature type="transmembrane region" description="Helical" evidence="1">
    <location>
        <begin position="20"/>
        <end position="39"/>
    </location>
</feature>
<protein>
    <submittedName>
        <fullName evidence="2">ABC-type transport system involved in multi-copper enzyme maturation permease subunit</fullName>
    </submittedName>
</protein>